<proteinExistence type="predicted"/>
<comment type="caution">
    <text evidence="1">The sequence shown here is derived from an EMBL/GenBank/DDBJ whole genome shotgun (WGS) entry which is preliminary data.</text>
</comment>
<organism evidence="1 2">
    <name type="scientific">Fusarium solani</name>
    <name type="common">Filamentous fungus</name>
    <dbReference type="NCBI Taxonomy" id="169388"/>
    <lineage>
        <taxon>Eukaryota</taxon>
        <taxon>Fungi</taxon>
        <taxon>Dikarya</taxon>
        <taxon>Ascomycota</taxon>
        <taxon>Pezizomycotina</taxon>
        <taxon>Sordariomycetes</taxon>
        <taxon>Hypocreomycetidae</taxon>
        <taxon>Hypocreales</taxon>
        <taxon>Nectriaceae</taxon>
        <taxon>Fusarium</taxon>
        <taxon>Fusarium solani species complex</taxon>
    </lineage>
</organism>
<dbReference type="EMBL" id="JAGTJS010000007">
    <property type="protein sequence ID" value="KAH7264052.1"/>
    <property type="molecule type" value="Genomic_DNA"/>
</dbReference>
<accession>A0A9P9HW78</accession>
<keyword evidence="2" id="KW-1185">Reference proteome</keyword>
<evidence type="ECO:0000313" key="1">
    <source>
        <dbReference type="EMBL" id="KAH7264052.1"/>
    </source>
</evidence>
<sequence>MWSKAKGLMLDLLCTNGVPSRAVSRHDPPALVPVLSWYQIMQVPSLVHKQARLRICLSWHSLTARRQADDGLLMVTTQFLSRLGFSISRSCPCNKEWYAPSMLGLDPALPSRLLDFSLQYVSSTVHTLLHLLEVDPHLPESAAGRSVSRTARSNSMWSPPSIPGNPSMFVSI</sequence>
<evidence type="ECO:0000313" key="2">
    <source>
        <dbReference type="Proteomes" id="UP000736672"/>
    </source>
</evidence>
<protein>
    <submittedName>
        <fullName evidence="1">Uncharacterized protein</fullName>
    </submittedName>
</protein>
<gene>
    <name evidence="1" type="ORF">B0J15DRAFT_463966</name>
</gene>
<reference evidence="1" key="1">
    <citation type="journal article" date="2021" name="Nat. Commun.">
        <title>Genetic determinants of endophytism in the Arabidopsis root mycobiome.</title>
        <authorList>
            <person name="Mesny F."/>
            <person name="Miyauchi S."/>
            <person name="Thiergart T."/>
            <person name="Pickel B."/>
            <person name="Atanasova L."/>
            <person name="Karlsson M."/>
            <person name="Huettel B."/>
            <person name="Barry K.W."/>
            <person name="Haridas S."/>
            <person name="Chen C."/>
            <person name="Bauer D."/>
            <person name="Andreopoulos W."/>
            <person name="Pangilinan J."/>
            <person name="LaButti K."/>
            <person name="Riley R."/>
            <person name="Lipzen A."/>
            <person name="Clum A."/>
            <person name="Drula E."/>
            <person name="Henrissat B."/>
            <person name="Kohler A."/>
            <person name="Grigoriev I.V."/>
            <person name="Martin F.M."/>
            <person name="Hacquard S."/>
        </authorList>
    </citation>
    <scope>NUCLEOTIDE SEQUENCE</scope>
    <source>
        <strain evidence="1">FSSC 5 MPI-SDFR-AT-0091</strain>
    </source>
</reference>
<dbReference type="AlphaFoldDB" id="A0A9P9HW78"/>
<name>A0A9P9HW78_FUSSL</name>
<dbReference type="Proteomes" id="UP000736672">
    <property type="component" value="Unassembled WGS sequence"/>
</dbReference>